<dbReference type="RefSeq" id="XP_021830826.1">
    <property type="nucleotide sequence ID" value="XM_021975134.1"/>
</dbReference>
<gene>
    <name evidence="4" type="primary">LOC110770904</name>
</gene>
<dbReference type="InterPro" id="IPR040265">
    <property type="entry name" value="CHUP1/IPGA1-like"/>
</dbReference>
<dbReference type="KEGG" id="pavi:110770904"/>
<keyword evidence="1" id="KW-0175">Coiled coil</keyword>
<dbReference type="PANTHER" id="PTHR31342">
    <property type="entry name" value="PROTEIN CHUP1, CHLOROPLASTIC"/>
    <property type="match status" value="1"/>
</dbReference>
<dbReference type="GeneID" id="110770904"/>
<evidence type="ECO:0000256" key="1">
    <source>
        <dbReference type="ARBA" id="ARBA00023054"/>
    </source>
</evidence>
<accession>A0A6P5TUX2</accession>
<name>A0A6P5TUX2_PRUAV</name>
<feature type="compositionally biased region" description="Pro residues" evidence="2">
    <location>
        <begin position="501"/>
        <end position="511"/>
    </location>
</feature>
<sequence>MTIGNCFGPLFRRKPSGMKGRKDSSRPKSLPLKQKNASRRGMPKNKSFGDSGNQVMMIELRKKIIIFMDIIDLPVYDASAATDELVMRLMRDLQKLYPEIVLRNQFSELKGASTEQVLASFCKALKSIGESWMTNHDRLDKLSYDLPSFKEDVNSDQLVETVLATLDCLIKMTRDEFDMMDEDDQKGEGYSPRNSSFGKFLSDSESCTSVSSCPSPVTPSSVLPELIDGSPQARKKANVGSKSPLLWSLRVQAVGKLNPIDVKHLSLHLSKQGAHGTSNGLDKSGQLVEEPSIEADLESNPDKAIAATDDEEVRHSSSREDTKEVPNPSLNENANGKEIDNTSDDVETPTTAPETLEADTTQVSLPPPSPSTLSLNPPVSSPSILQQPTTSTPPPLPSPSTLSLNPPPSSPSILQQPTTSTPPPPPPPTRLQFSLPNTVTETKIPVPPTPPSPPILQRNVATLLPPPPPPPSLATLQPTVAAPPPPPLPTLTPQNAAAAVLPPPPPPPPMAPRSMQVAPPTPPPTPMPPGSTRMGPPPPPPPPGSSTGGPPPPPPPPGSSNGAPPPPPPPGSSNGAPPPPPPPGSSSGGPPPPPPMLRGQPNGAAPPPPPAFGAARSLRPKKDTKLKRSSQMGNLYRLLKSKVEGSSLDGKSANGRKGGIRSSSGGKQGMADALAEMTKRSAYFQQIEEDAQKYAKPIMEMRTTLSSFQTKDMSELIDFHKKVESILEHLTDESQVLSRFEGFPTRKLETIRMAAALHSKLNAMLIELQNWKLAAPLGQLLDKSERYFNKIKGEIDAMDRTKDDEAKKFQSQNIHFDFNILIRIKEAMVDVSSSCMEMALKDRREAKAAENTGRKTDQKQTKICVKMLWRAFQFAFRVYTFAGGHDDRADMLTKELANEIESDPHHHRA</sequence>
<feature type="region of interest" description="Disordered" evidence="2">
    <location>
        <begin position="1"/>
        <end position="50"/>
    </location>
</feature>
<feature type="region of interest" description="Disordered" evidence="2">
    <location>
        <begin position="211"/>
        <end position="241"/>
    </location>
</feature>
<reference evidence="4" key="1">
    <citation type="submission" date="2025-08" db="UniProtKB">
        <authorList>
            <consortium name="RefSeq"/>
        </authorList>
    </citation>
    <scope>IDENTIFICATION</scope>
</reference>
<dbReference type="Proteomes" id="UP000515124">
    <property type="component" value="Unplaced"/>
</dbReference>
<feature type="compositionally biased region" description="Pro residues" evidence="2">
    <location>
        <begin position="420"/>
        <end position="429"/>
    </location>
</feature>
<feature type="compositionally biased region" description="Pro residues" evidence="2">
    <location>
        <begin position="519"/>
        <end position="596"/>
    </location>
</feature>
<dbReference type="AlphaFoldDB" id="A0A6P5TUX2"/>
<feature type="compositionally biased region" description="Basic and acidic residues" evidence="2">
    <location>
        <begin position="312"/>
        <end position="324"/>
    </location>
</feature>
<organism evidence="3 4">
    <name type="scientific">Prunus avium</name>
    <name type="common">Cherry</name>
    <name type="synonym">Cerasus avium</name>
    <dbReference type="NCBI Taxonomy" id="42229"/>
    <lineage>
        <taxon>Eukaryota</taxon>
        <taxon>Viridiplantae</taxon>
        <taxon>Streptophyta</taxon>
        <taxon>Embryophyta</taxon>
        <taxon>Tracheophyta</taxon>
        <taxon>Spermatophyta</taxon>
        <taxon>Magnoliopsida</taxon>
        <taxon>eudicotyledons</taxon>
        <taxon>Gunneridae</taxon>
        <taxon>Pentapetalae</taxon>
        <taxon>rosids</taxon>
        <taxon>fabids</taxon>
        <taxon>Rosales</taxon>
        <taxon>Rosaceae</taxon>
        <taxon>Amygdaloideae</taxon>
        <taxon>Amygdaleae</taxon>
        <taxon>Prunus</taxon>
    </lineage>
</organism>
<evidence type="ECO:0000256" key="2">
    <source>
        <dbReference type="SAM" id="MobiDB-lite"/>
    </source>
</evidence>
<keyword evidence="3" id="KW-1185">Reference proteome</keyword>
<protein>
    <submittedName>
        <fullName evidence="4">Uncharacterized protein At4g04980-like</fullName>
    </submittedName>
</protein>
<feature type="compositionally biased region" description="Pro residues" evidence="2">
    <location>
        <begin position="445"/>
        <end position="454"/>
    </location>
</feature>
<feature type="compositionally biased region" description="Low complexity" evidence="2">
    <location>
        <begin position="491"/>
        <end position="500"/>
    </location>
</feature>
<feature type="compositionally biased region" description="Low complexity" evidence="2">
    <location>
        <begin position="211"/>
        <end position="226"/>
    </location>
</feature>
<evidence type="ECO:0000313" key="3">
    <source>
        <dbReference type="Proteomes" id="UP000515124"/>
    </source>
</evidence>
<evidence type="ECO:0000313" key="4">
    <source>
        <dbReference type="RefSeq" id="XP_021830826.1"/>
    </source>
</evidence>
<feature type="region of interest" description="Disordered" evidence="2">
    <location>
        <begin position="293"/>
        <end position="669"/>
    </location>
</feature>
<feature type="compositionally biased region" description="Low complexity" evidence="2">
    <location>
        <begin position="348"/>
        <end position="361"/>
    </location>
</feature>
<feature type="compositionally biased region" description="Low complexity" evidence="2">
    <location>
        <begin position="371"/>
        <end position="390"/>
    </location>
</feature>
<feature type="compositionally biased region" description="Basic residues" evidence="2">
    <location>
        <begin position="618"/>
        <end position="628"/>
    </location>
</feature>
<proteinExistence type="predicted"/>
<dbReference type="PANTHER" id="PTHR31342:SF16">
    <property type="entry name" value="TALIN_MIDDLE DOMAIN-CONTAINING PROTEIN"/>
    <property type="match status" value="1"/>
</dbReference>
<feature type="compositionally biased region" description="Pro residues" evidence="2">
    <location>
        <begin position="481"/>
        <end position="490"/>
    </location>
</feature>